<dbReference type="FunCoup" id="A0A1X2H6L1">
    <property type="interactions" value="34"/>
</dbReference>
<gene>
    <name evidence="18" type="ORF">BCR43DRAFT_495831</name>
</gene>
<protein>
    <recommendedName>
        <fullName evidence="4">RING-type E3 ubiquitin transferase</fullName>
        <ecNumber evidence="4">2.3.2.27</ecNumber>
    </recommendedName>
</protein>
<dbReference type="GO" id="GO:0012505">
    <property type="term" value="C:endomembrane system"/>
    <property type="evidence" value="ECO:0007669"/>
    <property type="project" value="UniProtKB-SubCell"/>
</dbReference>
<feature type="transmembrane region" description="Helical" evidence="16">
    <location>
        <begin position="331"/>
        <end position="350"/>
    </location>
</feature>
<evidence type="ECO:0000256" key="3">
    <source>
        <dbReference type="ARBA" id="ARBA00004906"/>
    </source>
</evidence>
<evidence type="ECO:0000256" key="8">
    <source>
        <dbReference type="ARBA" id="ARBA00022729"/>
    </source>
</evidence>
<keyword evidence="12 16" id="KW-1133">Transmembrane helix</keyword>
<dbReference type="GO" id="GO:0008270">
    <property type="term" value="F:zinc ion binding"/>
    <property type="evidence" value="ECO:0007669"/>
    <property type="project" value="UniProtKB-KW"/>
</dbReference>
<keyword evidence="19" id="KW-1185">Reference proteome</keyword>
<reference evidence="18 19" key="1">
    <citation type="submission" date="2016-07" db="EMBL/GenBank/DDBJ databases">
        <title>Pervasive Adenine N6-methylation of Active Genes in Fungi.</title>
        <authorList>
            <consortium name="DOE Joint Genome Institute"/>
            <person name="Mondo S.J."/>
            <person name="Dannebaum R.O."/>
            <person name="Kuo R.C."/>
            <person name="Labutti K."/>
            <person name="Haridas S."/>
            <person name="Kuo A."/>
            <person name="Salamov A."/>
            <person name="Ahrendt S.R."/>
            <person name="Lipzen A."/>
            <person name="Sullivan W."/>
            <person name="Andreopoulos W.B."/>
            <person name="Clum A."/>
            <person name="Lindquist E."/>
            <person name="Daum C."/>
            <person name="Ramamoorthy G.K."/>
            <person name="Gryganskyi A."/>
            <person name="Culley D."/>
            <person name="Magnuson J.K."/>
            <person name="James T.Y."/>
            <person name="O'Malley M.A."/>
            <person name="Stajich J.E."/>
            <person name="Spatafora J.W."/>
            <person name="Visel A."/>
            <person name="Grigoriev I.V."/>
        </authorList>
    </citation>
    <scope>NUCLEOTIDE SEQUENCE [LARGE SCALE GENOMIC DNA]</scope>
    <source>
        <strain evidence="18 19">NRRL 2496</strain>
    </source>
</reference>
<keyword evidence="13 16" id="KW-0472">Membrane</keyword>
<evidence type="ECO:0000259" key="17">
    <source>
        <dbReference type="PROSITE" id="PS50089"/>
    </source>
</evidence>
<feature type="transmembrane region" description="Helical" evidence="16">
    <location>
        <begin position="575"/>
        <end position="593"/>
    </location>
</feature>
<dbReference type="SMART" id="SM00184">
    <property type="entry name" value="RING"/>
    <property type="match status" value="1"/>
</dbReference>
<dbReference type="EC" id="2.3.2.27" evidence="4"/>
<dbReference type="InterPro" id="IPR001841">
    <property type="entry name" value="Znf_RING"/>
</dbReference>
<dbReference type="InterPro" id="IPR021319">
    <property type="entry name" value="DUF2921"/>
</dbReference>
<dbReference type="PANTHER" id="PTHR22763:SF162">
    <property type="entry name" value="TRANSMEMBRANE E3 UBIQUITIN-PROTEIN LIGASE 1"/>
    <property type="match status" value="1"/>
</dbReference>
<evidence type="ECO:0000256" key="13">
    <source>
        <dbReference type="ARBA" id="ARBA00023136"/>
    </source>
</evidence>
<keyword evidence="11" id="KW-0862">Zinc</keyword>
<evidence type="ECO:0000256" key="16">
    <source>
        <dbReference type="SAM" id="Phobius"/>
    </source>
</evidence>
<evidence type="ECO:0000256" key="7">
    <source>
        <dbReference type="ARBA" id="ARBA00022723"/>
    </source>
</evidence>
<keyword evidence="7" id="KW-0479">Metal-binding</keyword>
<dbReference type="InParanoid" id="A0A1X2H6L1"/>
<feature type="transmembrane region" description="Helical" evidence="16">
    <location>
        <begin position="485"/>
        <end position="503"/>
    </location>
</feature>
<feature type="compositionally biased region" description="Low complexity" evidence="15">
    <location>
        <begin position="430"/>
        <end position="450"/>
    </location>
</feature>
<feature type="transmembrane region" description="Helical" evidence="16">
    <location>
        <begin position="20"/>
        <end position="35"/>
    </location>
</feature>
<evidence type="ECO:0000256" key="2">
    <source>
        <dbReference type="ARBA" id="ARBA00004127"/>
    </source>
</evidence>
<dbReference type="InterPro" id="IPR050731">
    <property type="entry name" value="HRD1_E3_ubiq-ligases"/>
</dbReference>
<evidence type="ECO:0000256" key="12">
    <source>
        <dbReference type="ARBA" id="ARBA00022989"/>
    </source>
</evidence>
<dbReference type="GO" id="GO:0043161">
    <property type="term" value="P:proteasome-mediated ubiquitin-dependent protein catabolic process"/>
    <property type="evidence" value="ECO:0007669"/>
    <property type="project" value="TreeGrafter"/>
</dbReference>
<dbReference type="STRING" id="13706.A0A1X2H6L1"/>
<feature type="transmembrane region" description="Helical" evidence="16">
    <location>
        <begin position="394"/>
        <end position="418"/>
    </location>
</feature>
<dbReference type="SMART" id="SM00744">
    <property type="entry name" value="RINGv"/>
    <property type="match status" value="1"/>
</dbReference>
<evidence type="ECO:0000256" key="11">
    <source>
        <dbReference type="ARBA" id="ARBA00022833"/>
    </source>
</evidence>
<sequence>MDSPENVQSVQRNAMNRSSFYMLLFLFSLLFLNFSEDDAARKGRPTIEALLDSYQTEKEVLNNVTFGHNLSHPLPSSVEHQVQQLHAIGKEAAPHYYHNITGVFRGDWSSQNVSVPASDPASNHTLQEEERGDFRFDGDGSFTLNLKSIATKDEGVHYIEGYMRLKDAEKSDYGALLLAEGVHFLSNGTLFLMGVPDGVPTSLEDLLHMLPSNRSMVQTRAVLNEQIDKRIEELKEIAAWGAQTVDDHDRPISVAFGCTFEMFFQLHPAPHDVKSAQLREYEKELESPQGITTIKPPRLALSSVMYSPNCGLSMSVQEAEGTKIEKYYSKAVSYAAMAAVAAVIQIFSLIQQMEYTPTPSSVSNVSYWTIAMQAMMDGYLCLLHLTTGVVIETVFMSFAAVAFFNFISVSVFGMRYLLVVWRIQRPEASRTTPEEPQQSPQQQQQAAPAAQRATTPGSILPLVNTPRPARPIATFSDPRRDISTLYYRLYALLLFGLFLFYQTATRSAFVQNVIVTILGFGLFSFWVPQIVRNVMRGCRRPLSWRYVVGMSTSRLLVPLYIYGCPHNLIAHEPSDWVYVLVLYVALQAFILFLQDLLGPRFFVPERYMPQTYNYHPIISPEDEESVQDGSAHHPKDCAICMLPVDTSAAGPPGLHVLGRAQYMVTPCQHLFHTECLEKWMRIKLECPVCRAYLPAC</sequence>
<evidence type="ECO:0000256" key="14">
    <source>
        <dbReference type="PROSITE-ProRule" id="PRU00175"/>
    </source>
</evidence>
<feature type="transmembrane region" description="Helical" evidence="16">
    <location>
        <begin position="543"/>
        <end position="563"/>
    </location>
</feature>
<dbReference type="PANTHER" id="PTHR22763">
    <property type="entry name" value="RING ZINC FINGER PROTEIN"/>
    <property type="match status" value="1"/>
</dbReference>
<evidence type="ECO:0000256" key="1">
    <source>
        <dbReference type="ARBA" id="ARBA00000900"/>
    </source>
</evidence>
<evidence type="ECO:0000313" key="18">
    <source>
        <dbReference type="EMBL" id="ORY94080.1"/>
    </source>
</evidence>
<evidence type="ECO:0000256" key="10">
    <source>
        <dbReference type="ARBA" id="ARBA00022786"/>
    </source>
</evidence>
<dbReference type="OrthoDB" id="9984778at2759"/>
<evidence type="ECO:0000256" key="15">
    <source>
        <dbReference type="SAM" id="MobiDB-lite"/>
    </source>
</evidence>
<dbReference type="GO" id="GO:0061630">
    <property type="term" value="F:ubiquitin protein ligase activity"/>
    <property type="evidence" value="ECO:0007669"/>
    <property type="project" value="UniProtKB-EC"/>
</dbReference>
<dbReference type="InterPro" id="IPR011016">
    <property type="entry name" value="Znf_RING-CH"/>
</dbReference>
<evidence type="ECO:0000256" key="9">
    <source>
        <dbReference type="ARBA" id="ARBA00022771"/>
    </source>
</evidence>
<accession>A0A1X2H6L1</accession>
<dbReference type="InterPro" id="IPR013083">
    <property type="entry name" value="Znf_RING/FYVE/PHD"/>
</dbReference>
<organism evidence="18 19">
    <name type="scientific">Syncephalastrum racemosum</name>
    <name type="common">Filamentous fungus</name>
    <dbReference type="NCBI Taxonomy" id="13706"/>
    <lineage>
        <taxon>Eukaryota</taxon>
        <taxon>Fungi</taxon>
        <taxon>Fungi incertae sedis</taxon>
        <taxon>Mucoromycota</taxon>
        <taxon>Mucoromycotina</taxon>
        <taxon>Mucoromycetes</taxon>
        <taxon>Mucorales</taxon>
        <taxon>Syncephalastraceae</taxon>
        <taxon>Syncephalastrum</taxon>
    </lineage>
</organism>
<dbReference type="Gene3D" id="3.30.40.10">
    <property type="entry name" value="Zinc/RING finger domain, C3HC4 (zinc finger)"/>
    <property type="match status" value="1"/>
</dbReference>
<comment type="subcellular location">
    <subcellularLocation>
        <location evidence="2">Endomembrane system</location>
        <topology evidence="2">Multi-pass membrane protein</topology>
    </subcellularLocation>
</comment>
<keyword evidence="8" id="KW-0732">Signal</keyword>
<comment type="caution">
    <text evidence="18">The sequence shown here is derived from an EMBL/GenBank/DDBJ whole genome shotgun (WGS) entry which is preliminary data.</text>
</comment>
<dbReference type="PROSITE" id="PS50089">
    <property type="entry name" value="ZF_RING_2"/>
    <property type="match status" value="1"/>
</dbReference>
<feature type="region of interest" description="Disordered" evidence="15">
    <location>
        <begin position="429"/>
        <end position="450"/>
    </location>
</feature>
<proteinExistence type="predicted"/>
<feature type="domain" description="RING-type" evidence="17">
    <location>
        <begin position="637"/>
        <end position="690"/>
    </location>
</feature>
<evidence type="ECO:0000313" key="19">
    <source>
        <dbReference type="Proteomes" id="UP000242180"/>
    </source>
</evidence>
<keyword evidence="5" id="KW-0808">Transferase</keyword>
<keyword evidence="9 14" id="KW-0863">Zinc-finger</keyword>
<dbReference type="Proteomes" id="UP000242180">
    <property type="component" value="Unassembled WGS sequence"/>
</dbReference>
<dbReference type="Pfam" id="PF11145">
    <property type="entry name" value="DUF2921"/>
    <property type="match status" value="2"/>
</dbReference>
<evidence type="ECO:0000256" key="4">
    <source>
        <dbReference type="ARBA" id="ARBA00012483"/>
    </source>
</evidence>
<dbReference type="SUPFAM" id="SSF57850">
    <property type="entry name" value="RING/U-box"/>
    <property type="match status" value="1"/>
</dbReference>
<dbReference type="AlphaFoldDB" id="A0A1X2H6L1"/>
<keyword evidence="10" id="KW-0833">Ubl conjugation pathway</keyword>
<comment type="catalytic activity">
    <reaction evidence="1">
        <text>S-ubiquitinyl-[E2 ubiquitin-conjugating enzyme]-L-cysteine + [acceptor protein]-L-lysine = [E2 ubiquitin-conjugating enzyme]-L-cysteine + N(6)-ubiquitinyl-[acceptor protein]-L-lysine.</text>
        <dbReference type="EC" id="2.3.2.27"/>
    </reaction>
</comment>
<keyword evidence="6 16" id="KW-0812">Transmembrane</keyword>
<feature type="transmembrane region" description="Helical" evidence="16">
    <location>
        <begin position="509"/>
        <end position="531"/>
    </location>
</feature>
<dbReference type="EMBL" id="MCGN01000008">
    <property type="protein sequence ID" value="ORY94080.1"/>
    <property type="molecule type" value="Genomic_DNA"/>
</dbReference>
<comment type="pathway">
    <text evidence="3">Protein modification; protein ubiquitination.</text>
</comment>
<dbReference type="OMA" id="LEGWMRF"/>
<evidence type="ECO:0000256" key="5">
    <source>
        <dbReference type="ARBA" id="ARBA00022679"/>
    </source>
</evidence>
<dbReference type="Pfam" id="PF13639">
    <property type="entry name" value="zf-RING_2"/>
    <property type="match status" value="1"/>
</dbReference>
<name>A0A1X2H6L1_SYNRA</name>
<evidence type="ECO:0000256" key="6">
    <source>
        <dbReference type="ARBA" id="ARBA00022692"/>
    </source>
</evidence>